<evidence type="ECO:0000313" key="2">
    <source>
        <dbReference type="Proteomes" id="UP000526501"/>
    </source>
</evidence>
<dbReference type="AlphaFoldDB" id="A0A7X1E7Y1"/>
<accession>A0A7X1E7Y1</accession>
<keyword evidence="2" id="KW-1185">Reference proteome</keyword>
<dbReference type="Proteomes" id="UP000526501">
    <property type="component" value="Unassembled WGS sequence"/>
</dbReference>
<dbReference type="PANTHER" id="PTHR23248">
    <property type="entry name" value="PHOSPHOLIPID SCRAMBLASE-RELATED"/>
    <property type="match status" value="1"/>
</dbReference>
<protein>
    <submittedName>
        <fullName evidence="1">RNAase</fullName>
    </submittedName>
</protein>
<dbReference type="InterPro" id="IPR025659">
    <property type="entry name" value="Tubby-like_C"/>
</dbReference>
<sequence>MFKAANNYDMFDPESGRLVLECREEKLGVFTKLLRFTDYKRATPFHIEIREPGGENLIEIKRGISLFLSEVEVFDGEGNLLGCFKQKLFSLGGKFDVYGADGMVLCSLRGKWTGWDFSFGLDGVEFARVNKQWSGFGKELFTTADTYMLSIDESLDSDHPLRKLIIAAVMCIDMVLKE</sequence>
<gene>
    <name evidence="1" type="ORF">H5P27_09240</name>
</gene>
<name>A0A7X1E7Y1_9BACT</name>
<dbReference type="InterPro" id="IPR005552">
    <property type="entry name" value="Scramblase"/>
</dbReference>
<dbReference type="EMBL" id="JACHVC010000008">
    <property type="protein sequence ID" value="MBC2606230.1"/>
    <property type="molecule type" value="Genomic_DNA"/>
</dbReference>
<proteinExistence type="predicted"/>
<dbReference type="GO" id="GO:0005886">
    <property type="term" value="C:plasma membrane"/>
    <property type="evidence" value="ECO:0007669"/>
    <property type="project" value="TreeGrafter"/>
</dbReference>
<dbReference type="InterPro" id="IPR038595">
    <property type="entry name" value="LOR_sf"/>
</dbReference>
<dbReference type="Pfam" id="PF03803">
    <property type="entry name" value="Scramblase"/>
    <property type="match status" value="1"/>
</dbReference>
<reference evidence="1 2" key="1">
    <citation type="submission" date="2020-07" db="EMBL/GenBank/DDBJ databases">
        <authorList>
            <person name="Feng X."/>
        </authorList>
    </citation>
    <scope>NUCLEOTIDE SEQUENCE [LARGE SCALE GENOMIC DNA]</scope>
    <source>
        <strain evidence="1 2">JCM23202</strain>
    </source>
</reference>
<comment type="caution">
    <text evidence="1">The sequence shown here is derived from an EMBL/GenBank/DDBJ whole genome shotgun (WGS) entry which is preliminary data.</text>
</comment>
<evidence type="ECO:0000313" key="1">
    <source>
        <dbReference type="EMBL" id="MBC2606230.1"/>
    </source>
</evidence>
<dbReference type="SUPFAM" id="SSF54518">
    <property type="entry name" value="Tubby C-terminal domain-like"/>
    <property type="match status" value="1"/>
</dbReference>
<organism evidence="1 2">
    <name type="scientific">Pelagicoccus albus</name>
    <dbReference type="NCBI Taxonomy" id="415222"/>
    <lineage>
        <taxon>Bacteria</taxon>
        <taxon>Pseudomonadati</taxon>
        <taxon>Verrucomicrobiota</taxon>
        <taxon>Opitutia</taxon>
        <taxon>Puniceicoccales</taxon>
        <taxon>Pelagicoccaceae</taxon>
        <taxon>Pelagicoccus</taxon>
    </lineage>
</organism>
<dbReference type="PANTHER" id="PTHR23248:SF9">
    <property type="entry name" value="PHOSPHOLIPID SCRAMBLASE"/>
    <property type="match status" value="1"/>
</dbReference>
<dbReference type="Gene3D" id="2.40.160.200">
    <property type="entry name" value="LURP1-related"/>
    <property type="match status" value="1"/>
</dbReference>
<dbReference type="GO" id="GO:0017128">
    <property type="term" value="F:phospholipid scramblase activity"/>
    <property type="evidence" value="ECO:0007669"/>
    <property type="project" value="InterPro"/>
</dbReference>